<accession>A0ABS3UDT3</accession>
<feature type="transmembrane region" description="Helical" evidence="1">
    <location>
        <begin position="84"/>
        <end position="102"/>
    </location>
</feature>
<evidence type="ECO:0000313" key="3">
    <source>
        <dbReference type="EMBL" id="MBO3735857.1"/>
    </source>
</evidence>
<dbReference type="Proteomes" id="UP000681341">
    <property type="component" value="Unassembled WGS sequence"/>
</dbReference>
<evidence type="ECO:0000259" key="2">
    <source>
        <dbReference type="Pfam" id="PF03372"/>
    </source>
</evidence>
<dbReference type="GO" id="GO:0004519">
    <property type="term" value="F:endonuclease activity"/>
    <property type="evidence" value="ECO:0007669"/>
    <property type="project" value="UniProtKB-KW"/>
</dbReference>
<dbReference type="Gene3D" id="3.60.10.10">
    <property type="entry name" value="Endonuclease/exonuclease/phosphatase"/>
    <property type="match status" value="1"/>
</dbReference>
<protein>
    <submittedName>
        <fullName evidence="3">Endonuclease/exonuclease/phosphatase family protein</fullName>
    </submittedName>
</protein>
<keyword evidence="1" id="KW-0472">Membrane</keyword>
<comment type="caution">
    <text evidence="3">The sequence shown here is derived from an EMBL/GenBank/DDBJ whole genome shotgun (WGS) entry which is preliminary data.</text>
</comment>
<gene>
    <name evidence="3" type="ORF">J5V16_23785</name>
</gene>
<keyword evidence="3" id="KW-0378">Hydrolase</keyword>
<feature type="domain" description="Endonuclease/exonuclease/phosphatase" evidence="2">
    <location>
        <begin position="121"/>
        <end position="333"/>
    </location>
</feature>
<dbReference type="InterPro" id="IPR036691">
    <property type="entry name" value="Endo/exonu/phosph_ase_sf"/>
</dbReference>
<feature type="transmembrane region" description="Helical" evidence="1">
    <location>
        <begin position="55"/>
        <end position="77"/>
    </location>
</feature>
<keyword evidence="4" id="KW-1185">Reference proteome</keyword>
<keyword evidence="3" id="KW-0540">Nuclease</keyword>
<dbReference type="RefSeq" id="WP_208499821.1">
    <property type="nucleotide sequence ID" value="NZ_JAGFNP010000019.1"/>
</dbReference>
<evidence type="ECO:0000313" key="4">
    <source>
        <dbReference type="Proteomes" id="UP000681341"/>
    </source>
</evidence>
<sequence>MSDATVMLETVDREGGAAKRRPWYRWRWLRVLSWIGTAGVVVYALVRLLGLETGFFLVTTVAFVPYFVVAALVGTGMQAAIRHWLAAGITAAGAVGLAVVLVPRVVADEQPQAGGAELTVMSVNLYVGNADFDAIMAMIEEHRPDLLSVQELTPGAPDAFAERGLDEMMPYSILEPDDLAVGTGLYSRYPLERIETVGRDAIFYQIAAEVDMPEGTDIRFMAAHPAAPASAERIPLWEEDYKQLPRPDGGLPWVLAGDFNATIDHQNMRELLDSGYTDAAEAMGEGLDATWQPTEGYLNGLIKIPAVTLDHVIAEEGIEVLDWEVLDKHNSDHAPIVARLRLPAA</sequence>
<dbReference type="SUPFAM" id="SSF56219">
    <property type="entry name" value="DNase I-like"/>
    <property type="match status" value="1"/>
</dbReference>
<evidence type="ECO:0000256" key="1">
    <source>
        <dbReference type="SAM" id="Phobius"/>
    </source>
</evidence>
<name>A0ABS3UDT3_9ACTN</name>
<dbReference type="EMBL" id="JAGFNP010000019">
    <property type="protein sequence ID" value="MBO3735857.1"/>
    <property type="molecule type" value="Genomic_DNA"/>
</dbReference>
<dbReference type="Pfam" id="PF03372">
    <property type="entry name" value="Exo_endo_phos"/>
    <property type="match status" value="1"/>
</dbReference>
<organism evidence="3 4">
    <name type="scientific">Glycomyces niveus</name>
    <dbReference type="NCBI Taxonomy" id="2820287"/>
    <lineage>
        <taxon>Bacteria</taxon>
        <taxon>Bacillati</taxon>
        <taxon>Actinomycetota</taxon>
        <taxon>Actinomycetes</taxon>
        <taxon>Glycomycetales</taxon>
        <taxon>Glycomycetaceae</taxon>
        <taxon>Glycomyces</taxon>
    </lineage>
</organism>
<proteinExistence type="predicted"/>
<reference evidence="3 4" key="1">
    <citation type="submission" date="2021-03" db="EMBL/GenBank/DDBJ databases">
        <title>Glycomyces sp. nov., a novel actinomycete isolated from soil.</title>
        <authorList>
            <person name="Yang X."/>
            <person name="Xu X."/>
        </authorList>
    </citation>
    <scope>NUCLEOTIDE SEQUENCE [LARGE SCALE GENOMIC DNA]</scope>
    <source>
        <strain evidence="3 4">NEAU-S30</strain>
    </source>
</reference>
<dbReference type="InterPro" id="IPR005135">
    <property type="entry name" value="Endo/exonuclease/phosphatase"/>
</dbReference>
<keyword evidence="3" id="KW-0255">Endonuclease</keyword>
<keyword evidence="1" id="KW-0812">Transmembrane</keyword>
<feature type="transmembrane region" description="Helical" evidence="1">
    <location>
        <begin position="28"/>
        <end position="49"/>
    </location>
</feature>
<keyword evidence="1" id="KW-1133">Transmembrane helix</keyword>